<dbReference type="GO" id="GO:0046872">
    <property type="term" value="F:metal ion binding"/>
    <property type="evidence" value="ECO:0007669"/>
    <property type="project" value="UniProtKB-KW"/>
</dbReference>
<dbReference type="PANTHER" id="PTHR43401">
    <property type="entry name" value="L-THREONINE 3-DEHYDROGENASE"/>
    <property type="match status" value="1"/>
</dbReference>
<evidence type="ECO:0000256" key="2">
    <source>
        <dbReference type="ARBA" id="ARBA00022833"/>
    </source>
</evidence>
<evidence type="ECO:0000313" key="6">
    <source>
        <dbReference type="Proteomes" id="UP000606499"/>
    </source>
</evidence>
<dbReference type="GO" id="GO:0016491">
    <property type="term" value="F:oxidoreductase activity"/>
    <property type="evidence" value="ECO:0007669"/>
    <property type="project" value="UniProtKB-KW"/>
</dbReference>
<evidence type="ECO:0000256" key="3">
    <source>
        <dbReference type="ARBA" id="ARBA00023002"/>
    </source>
</evidence>
<sequence length="341" mass="36711">MKKLLLTDFFKVETVESPIPEPGPGQAVVRIKYAGICGSDLHIFAGQHPTAKPPLVMGHEACGEVYAINSERTDIKVGDKVCSHTIEPCNACVGCHEGRENLCTNVKIMGTSMDGVFTQYMLVNADRLIKFNDDVDMKIAALVEPLTVAVHDTRRAGVRPGDDVFIAGAGTIGVLIGMMCKFSGAGHVVLAEINQDRIRIAKELGFDVVDISAPDFVDQCIAIAGGKFDILFEATGFQGGYDACFNLIKQGSTMVQVGMPPKGTIFNTDINTIIYNEASMLGVRHHTMTSMEGAAKIINSGAMNEQLAKVVSAVYPVDQAMDAFEKASKDKSMLKVLIDFT</sequence>
<dbReference type="InterPro" id="IPR050129">
    <property type="entry name" value="Zn_alcohol_dh"/>
</dbReference>
<keyword evidence="3" id="KW-0560">Oxidoreductase</keyword>
<dbReference type="Pfam" id="PF08240">
    <property type="entry name" value="ADH_N"/>
    <property type="match status" value="1"/>
</dbReference>
<dbReference type="InterPro" id="IPR013154">
    <property type="entry name" value="ADH-like_N"/>
</dbReference>
<proteinExistence type="predicted"/>
<organism evidence="5 6">
    <name type="scientific">Agathobaculum faecis</name>
    <dbReference type="NCBI Taxonomy" id="2763013"/>
    <lineage>
        <taxon>Bacteria</taxon>
        <taxon>Bacillati</taxon>
        <taxon>Bacillota</taxon>
        <taxon>Clostridia</taxon>
        <taxon>Eubacteriales</taxon>
        <taxon>Butyricicoccaceae</taxon>
        <taxon>Agathobaculum</taxon>
    </lineage>
</organism>
<keyword evidence="6" id="KW-1185">Reference proteome</keyword>
<dbReference type="RefSeq" id="WP_054327276.1">
    <property type="nucleotide sequence ID" value="NZ_JACOPL010000009.1"/>
</dbReference>
<dbReference type="Pfam" id="PF00107">
    <property type="entry name" value="ADH_zinc_N"/>
    <property type="match status" value="1"/>
</dbReference>
<keyword evidence="1" id="KW-0479">Metal-binding</keyword>
<dbReference type="SUPFAM" id="SSF50129">
    <property type="entry name" value="GroES-like"/>
    <property type="match status" value="1"/>
</dbReference>
<dbReference type="Proteomes" id="UP000606499">
    <property type="component" value="Unassembled WGS sequence"/>
</dbReference>
<dbReference type="InterPro" id="IPR013149">
    <property type="entry name" value="ADH-like_C"/>
</dbReference>
<evidence type="ECO:0000256" key="1">
    <source>
        <dbReference type="ARBA" id="ARBA00022723"/>
    </source>
</evidence>
<feature type="domain" description="Enoyl reductase (ER)" evidence="4">
    <location>
        <begin position="5"/>
        <end position="338"/>
    </location>
</feature>
<accession>A0A923LWB3</accession>
<dbReference type="InterPro" id="IPR020843">
    <property type="entry name" value="ER"/>
</dbReference>
<evidence type="ECO:0000259" key="4">
    <source>
        <dbReference type="SMART" id="SM00829"/>
    </source>
</evidence>
<comment type="caution">
    <text evidence="5">The sequence shown here is derived from an EMBL/GenBank/DDBJ whole genome shotgun (WGS) entry which is preliminary data.</text>
</comment>
<dbReference type="SUPFAM" id="SSF51735">
    <property type="entry name" value="NAD(P)-binding Rossmann-fold domains"/>
    <property type="match status" value="1"/>
</dbReference>
<evidence type="ECO:0000313" key="5">
    <source>
        <dbReference type="EMBL" id="MBC5725868.1"/>
    </source>
</evidence>
<dbReference type="PANTHER" id="PTHR43401:SF2">
    <property type="entry name" value="L-THREONINE 3-DEHYDROGENASE"/>
    <property type="match status" value="1"/>
</dbReference>
<dbReference type="EMBL" id="JACOPL010000009">
    <property type="protein sequence ID" value="MBC5725868.1"/>
    <property type="molecule type" value="Genomic_DNA"/>
</dbReference>
<dbReference type="Gene3D" id="3.90.180.10">
    <property type="entry name" value="Medium-chain alcohol dehydrogenases, catalytic domain"/>
    <property type="match status" value="1"/>
</dbReference>
<dbReference type="SMART" id="SM00829">
    <property type="entry name" value="PKS_ER"/>
    <property type="match status" value="1"/>
</dbReference>
<dbReference type="InterPro" id="IPR036291">
    <property type="entry name" value="NAD(P)-bd_dom_sf"/>
</dbReference>
<dbReference type="InterPro" id="IPR011032">
    <property type="entry name" value="GroES-like_sf"/>
</dbReference>
<dbReference type="AlphaFoldDB" id="A0A923LWB3"/>
<dbReference type="Gene3D" id="3.40.50.720">
    <property type="entry name" value="NAD(P)-binding Rossmann-like Domain"/>
    <property type="match status" value="1"/>
</dbReference>
<gene>
    <name evidence="5" type="ORF">H8S45_10420</name>
</gene>
<reference evidence="5" key="1">
    <citation type="submission" date="2020-08" db="EMBL/GenBank/DDBJ databases">
        <title>Genome public.</title>
        <authorList>
            <person name="Liu C."/>
            <person name="Sun Q."/>
        </authorList>
    </citation>
    <scope>NUCLEOTIDE SEQUENCE</scope>
    <source>
        <strain evidence="5">NSJ-28</strain>
    </source>
</reference>
<name>A0A923LWB3_9FIRM</name>
<protein>
    <submittedName>
        <fullName evidence="5">Alcohol dehydrogenase catalytic domain-containing protein</fullName>
    </submittedName>
</protein>
<keyword evidence="2" id="KW-0862">Zinc</keyword>